<keyword evidence="3" id="KW-1185">Reference proteome</keyword>
<dbReference type="Proteomes" id="UP001283361">
    <property type="component" value="Unassembled WGS sequence"/>
</dbReference>
<evidence type="ECO:0000256" key="1">
    <source>
        <dbReference type="SAM" id="MobiDB-lite"/>
    </source>
</evidence>
<organism evidence="2 3">
    <name type="scientific">Elysia crispata</name>
    <name type="common">lettuce slug</name>
    <dbReference type="NCBI Taxonomy" id="231223"/>
    <lineage>
        <taxon>Eukaryota</taxon>
        <taxon>Metazoa</taxon>
        <taxon>Spiralia</taxon>
        <taxon>Lophotrochozoa</taxon>
        <taxon>Mollusca</taxon>
        <taxon>Gastropoda</taxon>
        <taxon>Heterobranchia</taxon>
        <taxon>Euthyneura</taxon>
        <taxon>Panpulmonata</taxon>
        <taxon>Sacoglossa</taxon>
        <taxon>Placobranchoidea</taxon>
        <taxon>Plakobranchidae</taxon>
        <taxon>Elysia</taxon>
    </lineage>
</organism>
<evidence type="ECO:0000313" key="3">
    <source>
        <dbReference type="Proteomes" id="UP001283361"/>
    </source>
</evidence>
<name>A0AAE0Z0I7_9GAST</name>
<proteinExistence type="predicted"/>
<protein>
    <submittedName>
        <fullName evidence="2">Uncharacterized protein</fullName>
    </submittedName>
</protein>
<gene>
    <name evidence="2" type="ORF">RRG08_045991</name>
</gene>
<dbReference type="AlphaFoldDB" id="A0AAE0Z0I7"/>
<evidence type="ECO:0000313" key="2">
    <source>
        <dbReference type="EMBL" id="KAK3760330.1"/>
    </source>
</evidence>
<feature type="compositionally biased region" description="Basic and acidic residues" evidence="1">
    <location>
        <begin position="1"/>
        <end position="11"/>
    </location>
</feature>
<sequence>MRSTFEAKFENWKTSGVSKSRLRSPPSPSERRRSQEEGLASPIIIEEEISVISCGFLLAVLQSFREATTFAKLQAKLFRLEGVSAESQPVRSCRDRHELSHQADINTNIWNSQSSTVDGGARDAVVYCLLLP</sequence>
<feature type="region of interest" description="Disordered" evidence="1">
    <location>
        <begin position="1"/>
        <end position="37"/>
    </location>
</feature>
<dbReference type="EMBL" id="JAWDGP010005011">
    <property type="protein sequence ID" value="KAK3760330.1"/>
    <property type="molecule type" value="Genomic_DNA"/>
</dbReference>
<reference evidence="2" key="1">
    <citation type="journal article" date="2023" name="G3 (Bethesda)">
        <title>A reference genome for the long-term kleptoplast-retaining sea slug Elysia crispata morphotype clarki.</title>
        <authorList>
            <person name="Eastman K.E."/>
            <person name="Pendleton A.L."/>
            <person name="Shaikh M.A."/>
            <person name="Suttiyut T."/>
            <person name="Ogas R."/>
            <person name="Tomko P."/>
            <person name="Gavelis G."/>
            <person name="Widhalm J.R."/>
            <person name="Wisecaver J.H."/>
        </authorList>
    </citation>
    <scope>NUCLEOTIDE SEQUENCE</scope>
    <source>
        <strain evidence="2">ECLA1</strain>
    </source>
</reference>
<comment type="caution">
    <text evidence="2">The sequence shown here is derived from an EMBL/GenBank/DDBJ whole genome shotgun (WGS) entry which is preliminary data.</text>
</comment>
<accession>A0AAE0Z0I7</accession>